<comment type="caution">
    <text evidence="5">The sequence shown here is derived from an EMBL/GenBank/DDBJ whole genome shotgun (WGS) entry which is preliminary data.</text>
</comment>
<dbReference type="InterPro" id="IPR050237">
    <property type="entry name" value="ATP-dep_AMP-bd_enzyme"/>
</dbReference>
<proteinExistence type="predicted"/>
<dbReference type="Proteomes" id="UP000318405">
    <property type="component" value="Unassembled WGS sequence"/>
</dbReference>
<dbReference type="AlphaFoldDB" id="A0A556A5V0"/>
<dbReference type="InterPro" id="IPR025110">
    <property type="entry name" value="AMP-bd_C"/>
</dbReference>
<accession>A0A556A5V0</accession>
<feature type="domain" description="AMP-dependent synthetase/ligase" evidence="3">
    <location>
        <begin position="31"/>
        <end position="399"/>
    </location>
</feature>
<name>A0A556A5V0_9BURK</name>
<keyword evidence="2" id="KW-0436">Ligase</keyword>
<dbReference type="OrthoDB" id="9766486at2"/>
<dbReference type="InterPro" id="IPR000873">
    <property type="entry name" value="AMP-dep_synth/lig_dom"/>
</dbReference>
<evidence type="ECO:0000256" key="1">
    <source>
        <dbReference type="ARBA" id="ARBA00004924"/>
    </source>
</evidence>
<gene>
    <name evidence="5" type="ORF">FOZ76_27125</name>
</gene>
<organism evidence="5 6">
    <name type="scientific">Verticiella sediminum</name>
    <dbReference type="NCBI Taxonomy" id="1247510"/>
    <lineage>
        <taxon>Bacteria</taxon>
        <taxon>Pseudomonadati</taxon>
        <taxon>Pseudomonadota</taxon>
        <taxon>Betaproteobacteria</taxon>
        <taxon>Burkholderiales</taxon>
        <taxon>Alcaligenaceae</taxon>
        <taxon>Verticiella</taxon>
    </lineage>
</organism>
<dbReference type="Gene3D" id="2.30.38.10">
    <property type="entry name" value="Luciferase, Domain 3"/>
    <property type="match status" value="1"/>
</dbReference>
<comment type="pathway">
    <text evidence="1">Siderophore biosynthesis.</text>
</comment>
<dbReference type="Pfam" id="PF00501">
    <property type="entry name" value="AMP-binding"/>
    <property type="match status" value="1"/>
</dbReference>
<evidence type="ECO:0000259" key="3">
    <source>
        <dbReference type="Pfam" id="PF00501"/>
    </source>
</evidence>
<evidence type="ECO:0000313" key="6">
    <source>
        <dbReference type="Proteomes" id="UP000318405"/>
    </source>
</evidence>
<dbReference type="GO" id="GO:0016878">
    <property type="term" value="F:acid-thiol ligase activity"/>
    <property type="evidence" value="ECO:0007669"/>
    <property type="project" value="UniProtKB-ARBA"/>
</dbReference>
<dbReference type="PROSITE" id="PS00455">
    <property type="entry name" value="AMP_BINDING"/>
    <property type="match status" value="1"/>
</dbReference>
<dbReference type="Gene3D" id="3.30.300.30">
    <property type="match status" value="1"/>
</dbReference>
<evidence type="ECO:0000259" key="4">
    <source>
        <dbReference type="Pfam" id="PF13193"/>
    </source>
</evidence>
<dbReference type="InterPro" id="IPR020845">
    <property type="entry name" value="AMP-binding_CS"/>
</dbReference>
<feature type="domain" description="AMP-binding enzyme C-terminal" evidence="4">
    <location>
        <begin position="450"/>
        <end position="523"/>
    </location>
</feature>
<sequence length="549" mass="59912">MEKPVQTWPAELAERYRAKGYWRGETFGAVLRERARLHPERIAVVGGGQRWSYGELDARADAIARGLLDLGLVPGDRVIVHLPNIPEFVSVIFGLFRAGLLPLYALPAHRITEIAHFAGTGGARAYVTVDRYDNFDYRGLAAELREREPGVEHVVVVGDAGETGFGTLAALEAAGRDSATQPVEPASSDVAFLQISGGSTGLSKLIPRTHDAYIYTLRESDRICGLTEDTVFMAALPMAHNFPMSSPGFLGALYVGARVVLSASPSPEAAFPLIEREGVNMVSLVPPLLLVWLEASKSTPHKLHTLRTIQVGGAKLTPEIARRVRPTLGVTLQQVFGMAEGLVNYTRLDDPEDIIVNTQGRPISPDDEVLIVDDQGNPVPEGEPGNLLTRGPYTILGYYNNPSANARSFTEDGYYRTGDIVKRLPGGYLVVQGRANDHINRAGEKISAEEIEDHLVAHPQVFDAAVVSVPDEYLGERSCAFIVPKGEKPRAVALKQWIRSRGLAEFKVPDQIVFVDAFSSTAALKISRKELRAQLRAQLDEQNNKDTQA</sequence>
<protein>
    <submittedName>
        <fullName evidence="5">AMP-binding protein</fullName>
    </submittedName>
</protein>
<dbReference type="EMBL" id="VLTJ01000046">
    <property type="protein sequence ID" value="TSH88262.1"/>
    <property type="molecule type" value="Genomic_DNA"/>
</dbReference>
<dbReference type="InterPro" id="IPR045851">
    <property type="entry name" value="AMP-bd_C_sf"/>
</dbReference>
<evidence type="ECO:0000313" key="5">
    <source>
        <dbReference type="EMBL" id="TSH88262.1"/>
    </source>
</evidence>
<dbReference type="SUPFAM" id="SSF56801">
    <property type="entry name" value="Acetyl-CoA synthetase-like"/>
    <property type="match status" value="1"/>
</dbReference>
<dbReference type="RefSeq" id="WP_143951429.1">
    <property type="nucleotide sequence ID" value="NZ_BAABMB010000001.1"/>
</dbReference>
<dbReference type="Gene3D" id="3.40.50.980">
    <property type="match status" value="2"/>
</dbReference>
<dbReference type="PANTHER" id="PTHR43767:SF1">
    <property type="entry name" value="NONRIBOSOMAL PEPTIDE SYNTHASE PES1 (EUROFUNG)-RELATED"/>
    <property type="match status" value="1"/>
</dbReference>
<reference evidence="5 6" key="1">
    <citation type="submission" date="2019-07" db="EMBL/GenBank/DDBJ databases">
        <title>Qingshengfaniella alkalisoli gen. nov., sp. nov., isolated from saline soil.</title>
        <authorList>
            <person name="Xu L."/>
            <person name="Huang X.-X."/>
            <person name="Sun J.-Q."/>
        </authorList>
    </citation>
    <scope>NUCLEOTIDE SEQUENCE [LARGE SCALE GENOMIC DNA]</scope>
    <source>
        <strain evidence="5 6">DSM 27279</strain>
    </source>
</reference>
<dbReference type="Pfam" id="PF13193">
    <property type="entry name" value="AMP-binding_C"/>
    <property type="match status" value="1"/>
</dbReference>
<dbReference type="PANTHER" id="PTHR43767">
    <property type="entry name" value="LONG-CHAIN-FATTY-ACID--COA LIGASE"/>
    <property type="match status" value="1"/>
</dbReference>
<dbReference type="FunFam" id="2.30.38.10:FF:000003">
    <property type="entry name" value="Vibriobactin-specific 2,3-dihydroxybenzoate-AMP ligase"/>
    <property type="match status" value="1"/>
</dbReference>
<keyword evidence="6" id="KW-1185">Reference proteome</keyword>
<evidence type="ECO:0000256" key="2">
    <source>
        <dbReference type="ARBA" id="ARBA00022598"/>
    </source>
</evidence>